<dbReference type="InterPro" id="IPR045093">
    <property type="entry name" value="Cullin"/>
</dbReference>
<dbReference type="EMBL" id="CAJPEX010001597">
    <property type="protein sequence ID" value="CAG0919494.1"/>
    <property type="molecule type" value="Genomic_DNA"/>
</dbReference>
<dbReference type="InterPro" id="IPR036317">
    <property type="entry name" value="Cullin_homology_sf"/>
</dbReference>
<comment type="similarity">
    <text evidence="3 11 12">Belongs to the cullin family.</text>
</comment>
<keyword evidence="15" id="KW-1185">Reference proteome</keyword>
<dbReference type="PANTHER" id="PTHR11932">
    <property type="entry name" value="CULLIN"/>
    <property type="match status" value="1"/>
</dbReference>
<dbReference type="FunFam" id="1.10.10.10:FF:000014">
    <property type="entry name" value="Cullin 1"/>
    <property type="match status" value="1"/>
</dbReference>
<evidence type="ECO:0000256" key="1">
    <source>
        <dbReference type="ARBA" id="ARBA00004123"/>
    </source>
</evidence>
<comment type="subcellular location">
    <subcellularLocation>
        <location evidence="1">Nucleus</location>
    </subcellularLocation>
</comment>
<dbReference type="GO" id="GO:0031625">
    <property type="term" value="F:ubiquitin protein ligase binding"/>
    <property type="evidence" value="ECO:0007669"/>
    <property type="project" value="InterPro"/>
</dbReference>
<dbReference type="SUPFAM" id="SSF75632">
    <property type="entry name" value="Cullin homology domain"/>
    <property type="match status" value="1"/>
</dbReference>
<keyword evidence="5" id="KW-0597">Phosphoprotein</keyword>
<evidence type="ECO:0000313" key="14">
    <source>
        <dbReference type="EMBL" id="CAD7279342.1"/>
    </source>
</evidence>
<dbReference type="FunFam" id="1.20.1310.10:FF:000012">
    <property type="entry name" value="Cullin 2"/>
    <property type="match status" value="1"/>
</dbReference>
<dbReference type="FunFam" id="1.20.1310.10:FF:000001">
    <property type="entry name" value="Cullin 3"/>
    <property type="match status" value="1"/>
</dbReference>
<accession>A0A7R9GE85</accession>
<keyword evidence="4" id="KW-1017">Isopeptide bond</keyword>
<dbReference type="EMBL" id="OA883634">
    <property type="protein sequence ID" value="CAD7279342.1"/>
    <property type="molecule type" value="Genomic_DNA"/>
</dbReference>
<evidence type="ECO:0000256" key="5">
    <source>
        <dbReference type="ARBA" id="ARBA00022553"/>
    </source>
</evidence>
<sequence length="848" mass="96667">MKMTTAAAFTAAKVAANVAAVKAAVDENGGIALEDLEATLRKHAKNACINAQVKCTMSLRPKALDFDEVWMRLEESCDRVLTLQAVDKTVWNDRFMDVYSLCVAYPEPYSEKLYHHMRGFFENHVKTLYSVVASADQDNLLNVFHQYWINYSCGAAYLNCMFLYLNNQFVKKMKIYSADLLYGSHDNAEVIMEIGELALDAWKKGVTNPLRKKLSHLLLEAIDDDRLGRPGSVRESIICDIIHSFVRVESDDRPMELYKEVFETAFLQRTATYYAEAGSRLIQECSVSEYMKKVTQMIADETARAQKFLHQVSHAKVTEECQRHLVGAHLELFHSECPAMIQQDRRKDLSMLYNLLKPIRGALHPVAQELRIHIESAGLDSIKGLQGDGVPGGFVESLLEVHDRYSLMIKEVFFADQVFTGALDKAFSNIINLRIDSKAPCRSPELLAKYCDLLLKKSSKSSAVNSGTSSVNSPTYGVPTPSVPLVLNTEFEIEDKLSKSITLFKYLDDKDVFQKFYSKMMAKRLIHQLSVSMDMEEAMINRFKQVCGYEFTNKLHRMFTDMSLSADHNAKFNDFLKKKDDVVLPLGFHIYVLQAGAWPLSNSSTIQLLLPPDLARCVSLFEEYYQTRFSGRKLTWLYNIANGELKLNYLKRQYMVTMGVCQIALMQPFERASSITRHDLMQETLLEGEQFDRQLSSLVDVKLLTSSGDVRDFPDLLCSTSSISDFLRLEFWNPSDPSAVISLNMDYSNKRTRFKITAVSQKETPQEIEQTRASVEEDRKLYLQAAIVRIMKSRKVMRHNALIEEVINYAKGRFNPSINMIKKCTETLIEKQYIERSAEAADSYSYIA</sequence>
<dbReference type="SMART" id="SM00884">
    <property type="entry name" value="Cullin_Nedd8"/>
    <property type="match status" value="1"/>
</dbReference>
<dbReference type="InterPro" id="IPR036388">
    <property type="entry name" value="WH-like_DNA-bd_sf"/>
</dbReference>
<dbReference type="InterPro" id="IPR036390">
    <property type="entry name" value="WH_DNA-bd_sf"/>
</dbReference>
<dbReference type="Pfam" id="PF00888">
    <property type="entry name" value="Cullin"/>
    <property type="match status" value="1"/>
</dbReference>
<protein>
    <recommendedName>
        <fullName evidence="10">Cullin-2</fullName>
    </recommendedName>
</protein>
<evidence type="ECO:0000256" key="4">
    <source>
        <dbReference type="ARBA" id="ARBA00022499"/>
    </source>
</evidence>
<dbReference type="Proteomes" id="UP000678499">
    <property type="component" value="Unassembled WGS sequence"/>
</dbReference>
<evidence type="ECO:0000256" key="10">
    <source>
        <dbReference type="ARBA" id="ARBA00069610"/>
    </source>
</evidence>
<dbReference type="InterPro" id="IPR016159">
    <property type="entry name" value="Cullin_repeat-like_dom_sf"/>
</dbReference>
<dbReference type="SUPFAM" id="SSF46785">
    <property type="entry name" value="Winged helix' DNA-binding domain"/>
    <property type="match status" value="1"/>
</dbReference>
<evidence type="ECO:0000256" key="7">
    <source>
        <dbReference type="ARBA" id="ARBA00022843"/>
    </source>
</evidence>
<dbReference type="Gene3D" id="4.10.1030.10">
    <property type="entry name" value="Ring Box Chain A, domain 5"/>
    <property type="match status" value="1"/>
</dbReference>
<dbReference type="SMART" id="SM00182">
    <property type="entry name" value="CULLIN"/>
    <property type="match status" value="1"/>
</dbReference>
<dbReference type="Gene3D" id="1.10.10.10">
    <property type="entry name" value="Winged helix-like DNA-binding domain superfamily/Winged helix DNA-binding domain"/>
    <property type="match status" value="2"/>
</dbReference>
<evidence type="ECO:0000256" key="11">
    <source>
        <dbReference type="PROSITE-ProRule" id="PRU00330"/>
    </source>
</evidence>
<keyword evidence="6" id="KW-0833">Ubl conjugation pathway</keyword>
<dbReference type="InterPro" id="IPR001373">
    <property type="entry name" value="Cullin_N"/>
</dbReference>
<dbReference type="GO" id="GO:0006511">
    <property type="term" value="P:ubiquitin-dependent protein catabolic process"/>
    <property type="evidence" value="ECO:0007669"/>
    <property type="project" value="InterPro"/>
</dbReference>
<name>A0A7R9GE85_9CRUS</name>
<evidence type="ECO:0000256" key="9">
    <source>
        <dbReference type="ARBA" id="ARBA00023242"/>
    </source>
</evidence>
<evidence type="ECO:0000259" key="13">
    <source>
        <dbReference type="PROSITE" id="PS50069"/>
    </source>
</evidence>
<keyword evidence="9" id="KW-0539">Nucleus</keyword>
<dbReference type="InterPro" id="IPR016158">
    <property type="entry name" value="Cullin_homology"/>
</dbReference>
<dbReference type="FunFam" id="1.20.1310.10:FF:000022">
    <property type="entry name" value="Cullin-2 isoform 2"/>
    <property type="match status" value="1"/>
</dbReference>
<reference evidence="14" key="1">
    <citation type="submission" date="2020-11" db="EMBL/GenBank/DDBJ databases">
        <authorList>
            <person name="Tran Van P."/>
        </authorList>
    </citation>
    <scope>NUCLEOTIDE SEQUENCE</scope>
</reference>
<dbReference type="InterPro" id="IPR019559">
    <property type="entry name" value="Cullin_neddylation_domain"/>
</dbReference>
<feature type="domain" description="Cullin family profile" evidence="13">
    <location>
        <begin position="442"/>
        <end position="699"/>
    </location>
</feature>
<gene>
    <name evidence="14" type="ORF">NMOB1V02_LOCUS7017</name>
</gene>
<evidence type="ECO:0000256" key="6">
    <source>
        <dbReference type="ARBA" id="ARBA00022786"/>
    </source>
</evidence>
<dbReference type="InterPro" id="IPR059120">
    <property type="entry name" value="Cullin-like_AB"/>
</dbReference>
<dbReference type="PROSITE" id="PS50069">
    <property type="entry name" value="CULLIN_2"/>
    <property type="match status" value="1"/>
</dbReference>
<dbReference type="AlphaFoldDB" id="A0A7R9GE85"/>
<dbReference type="SUPFAM" id="SSF74788">
    <property type="entry name" value="Cullin repeat-like"/>
    <property type="match status" value="1"/>
</dbReference>
<proteinExistence type="inferred from homology"/>
<organism evidence="14">
    <name type="scientific">Notodromas monacha</name>
    <dbReference type="NCBI Taxonomy" id="399045"/>
    <lineage>
        <taxon>Eukaryota</taxon>
        <taxon>Metazoa</taxon>
        <taxon>Ecdysozoa</taxon>
        <taxon>Arthropoda</taxon>
        <taxon>Crustacea</taxon>
        <taxon>Oligostraca</taxon>
        <taxon>Ostracoda</taxon>
        <taxon>Podocopa</taxon>
        <taxon>Podocopida</taxon>
        <taxon>Cypridocopina</taxon>
        <taxon>Cypridoidea</taxon>
        <taxon>Cyprididae</taxon>
        <taxon>Notodromas</taxon>
    </lineage>
</organism>
<comment type="pathway">
    <text evidence="2">Protein modification; protein ubiquitination.</text>
</comment>
<dbReference type="GO" id="GO:0031462">
    <property type="term" value="C:Cul2-RING ubiquitin ligase complex"/>
    <property type="evidence" value="ECO:0007669"/>
    <property type="project" value="UniProtKB-ARBA"/>
</dbReference>
<dbReference type="Pfam" id="PF10557">
    <property type="entry name" value="Cullin_Nedd8"/>
    <property type="match status" value="1"/>
</dbReference>
<keyword evidence="7" id="KW-0832">Ubl conjugation</keyword>
<dbReference type="FunFam" id="1.20.1310.10:FF:000016">
    <property type="entry name" value="Cullin 2"/>
    <property type="match status" value="1"/>
</dbReference>
<keyword evidence="8" id="KW-0007">Acetylation</keyword>
<evidence type="ECO:0000256" key="3">
    <source>
        <dbReference type="ARBA" id="ARBA00006019"/>
    </source>
</evidence>
<dbReference type="Gene3D" id="1.20.1310.10">
    <property type="entry name" value="Cullin Repeats"/>
    <property type="match status" value="4"/>
</dbReference>
<evidence type="ECO:0000313" key="15">
    <source>
        <dbReference type="Proteomes" id="UP000678499"/>
    </source>
</evidence>
<evidence type="ECO:0000256" key="8">
    <source>
        <dbReference type="ARBA" id="ARBA00022990"/>
    </source>
</evidence>
<dbReference type="Pfam" id="PF26557">
    <property type="entry name" value="Cullin_AB"/>
    <property type="match status" value="1"/>
</dbReference>
<evidence type="ECO:0000256" key="2">
    <source>
        <dbReference type="ARBA" id="ARBA00004906"/>
    </source>
</evidence>
<dbReference type="GO" id="GO:0031981">
    <property type="term" value="C:nuclear lumen"/>
    <property type="evidence" value="ECO:0007669"/>
    <property type="project" value="UniProtKB-ARBA"/>
</dbReference>
<dbReference type="OrthoDB" id="27073at2759"/>
<evidence type="ECO:0000256" key="12">
    <source>
        <dbReference type="RuleBase" id="RU003829"/>
    </source>
</evidence>